<reference evidence="2" key="1">
    <citation type="journal article" date="2017" name="Genome Biol. Evol.">
        <title>Comparative Genomic Analysis Identifies a Campylobacter Clade Deficient in Selenium Metabolism.</title>
        <authorList>
            <person name="Miller W.G."/>
            <person name="Yee E."/>
            <person name="Lopes B.S."/>
            <person name="Chapman M.H."/>
            <person name="Huynh S."/>
            <person name="Bono J.L."/>
            <person name="Parker C.T."/>
            <person name="Strachan N.J.C."/>
            <person name="Forbes K.J."/>
        </authorList>
    </citation>
    <scope>NUCLEOTIDE SEQUENCE [LARGE SCALE GENOMIC DNA]</scope>
    <source>
        <strain evidence="2">NCTC 13004</strain>
    </source>
</reference>
<evidence type="ECO:0000313" key="2">
    <source>
        <dbReference type="Proteomes" id="UP000202031"/>
    </source>
</evidence>
<gene>
    <name evidence="1" type="ORF">CLAN_0430</name>
</gene>
<reference evidence="2" key="2">
    <citation type="journal article" date="2017" name="Genome Biol. Evol.">
        <title>Comparative genomic analysis identifies a Campylobacter clade deficient in selenium metabolism.</title>
        <authorList>
            <person name="Miller W.G."/>
            <person name="Yee E."/>
            <person name="Lopes B.S."/>
            <person name="Chapman M.H."/>
            <person name="Huynh S."/>
            <person name="Bono J.L."/>
            <person name="Parker C.T."/>
            <person name="Strachan N.J.C."/>
            <person name="Forbes K.J."/>
        </authorList>
    </citation>
    <scope>NUCLEOTIDE SEQUENCE [LARGE SCALE GENOMIC DNA]</scope>
    <source>
        <strain evidence="2">NCTC 13004</strain>
    </source>
</reference>
<dbReference type="InterPro" id="IPR036736">
    <property type="entry name" value="ACP-like_sf"/>
</dbReference>
<dbReference type="KEGG" id="clx:CLAN_0430"/>
<dbReference type="EMBL" id="CP015578">
    <property type="protein sequence ID" value="ARQ97188.1"/>
    <property type="molecule type" value="Genomic_DNA"/>
</dbReference>
<name>A0A1X9SLT4_9BACT</name>
<accession>A0A1X9SLT4</accession>
<proteinExistence type="predicted"/>
<protein>
    <recommendedName>
        <fullName evidence="3">Acyl carrier protein</fullName>
    </recommendedName>
</protein>
<evidence type="ECO:0008006" key="3">
    <source>
        <dbReference type="Google" id="ProtNLM"/>
    </source>
</evidence>
<dbReference type="RefSeq" id="WP_100590476.1">
    <property type="nucleotide sequence ID" value="NZ_CP015578.1"/>
</dbReference>
<dbReference type="Proteomes" id="UP000202031">
    <property type="component" value="Chromosome"/>
</dbReference>
<dbReference type="Gene3D" id="1.10.1200.10">
    <property type="entry name" value="ACP-like"/>
    <property type="match status" value="1"/>
</dbReference>
<dbReference type="SUPFAM" id="SSF47336">
    <property type="entry name" value="ACP-like"/>
    <property type="match status" value="1"/>
</dbReference>
<sequence>MDKKIAKFKDTIECDEPLNPQTPLDSIAEWDSMGKISTIIMLANDYGHTLTYDELKELKIVGDILDLMNE</sequence>
<organism evidence="1 2">
    <name type="scientific">Campylobacter lanienae NCTC 13004</name>
    <dbReference type="NCBI Taxonomy" id="1031753"/>
    <lineage>
        <taxon>Bacteria</taxon>
        <taxon>Pseudomonadati</taxon>
        <taxon>Campylobacterota</taxon>
        <taxon>Epsilonproteobacteria</taxon>
        <taxon>Campylobacterales</taxon>
        <taxon>Campylobacteraceae</taxon>
        <taxon>Campylobacter</taxon>
    </lineage>
</organism>
<dbReference type="AlphaFoldDB" id="A0A1X9SLT4"/>
<dbReference type="GeneID" id="46920903"/>
<evidence type="ECO:0000313" key="1">
    <source>
        <dbReference type="EMBL" id="ARQ97188.1"/>
    </source>
</evidence>